<evidence type="ECO:0000256" key="1">
    <source>
        <dbReference type="ARBA" id="ARBA00022845"/>
    </source>
</evidence>
<dbReference type="SUPFAM" id="SSF69754">
    <property type="entry name" value="Ribosome binding protein Y (YfiA homologue)"/>
    <property type="match status" value="1"/>
</dbReference>
<evidence type="ECO:0000313" key="3">
    <source>
        <dbReference type="EMBL" id="CAB4835987.1"/>
    </source>
</evidence>
<evidence type="ECO:0000313" key="4">
    <source>
        <dbReference type="EMBL" id="CAB5003700.1"/>
    </source>
</evidence>
<dbReference type="GO" id="GO:0045900">
    <property type="term" value="P:negative regulation of translational elongation"/>
    <property type="evidence" value="ECO:0007669"/>
    <property type="project" value="TreeGrafter"/>
</dbReference>
<keyword evidence="1" id="KW-0810">Translation regulation</keyword>
<dbReference type="PANTHER" id="PTHR33231">
    <property type="entry name" value="30S RIBOSOMAL PROTEIN"/>
    <property type="match status" value="1"/>
</dbReference>
<dbReference type="EMBL" id="CAFABA010000154">
    <property type="protein sequence ID" value="CAB4835987.1"/>
    <property type="molecule type" value="Genomic_DNA"/>
</dbReference>
<evidence type="ECO:0000259" key="2">
    <source>
        <dbReference type="Pfam" id="PF16321"/>
    </source>
</evidence>
<dbReference type="Gene3D" id="3.30.160.100">
    <property type="entry name" value="Ribosome hibernation promotion factor-like"/>
    <property type="match status" value="1"/>
</dbReference>
<dbReference type="CDD" id="cd00552">
    <property type="entry name" value="RaiA"/>
    <property type="match status" value="1"/>
</dbReference>
<dbReference type="InterPro" id="IPR032528">
    <property type="entry name" value="Ribosom_S30AE_C"/>
</dbReference>
<dbReference type="NCBIfam" id="TIGR00741">
    <property type="entry name" value="yfiA"/>
    <property type="match status" value="1"/>
</dbReference>
<dbReference type="InterPro" id="IPR003489">
    <property type="entry name" value="RHF/RaiA"/>
</dbReference>
<dbReference type="Pfam" id="PF02482">
    <property type="entry name" value="Ribosomal_S30AE"/>
    <property type="match status" value="1"/>
</dbReference>
<reference evidence="3" key="1">
    <citation type="submission" date="2020-05" db="EMBL/GenBank/DDBJ databases">
        <authorList>
            <person name="Chiriac C."/>
            <person name="Salcher M."/>
            <person name="Ghai R."/>
            <person name="Kavagutti S V."/>
        </authorList>
    </citation>
    <scope>NUCLEOTIDE SEQUENCE</scope>
</reference>
<dbReference type="InterPro" id="IPR036567">
    <property type="entry name" value="RHF-like"/>
</dbReference>
<sequence>MQISISSRKTVVTPRLEEVIRDKIGRLDKFLEGMDQAEVHLSEEKNPRLADRKEVCEVTMHGHGHLVRCKVAAPDAYKAIDLAVEKLEHQLHKLKTKLVRRQHGGTKSTRVEPGALTTSLIDDVMGMNIVKTKRFVMTPMTAAEAAMQMELLGHDFFFFANVETTLTGVVYRRSDGSVGLIDEEPRV</sequence>
<dbReference type="Gene3D" id="3.30.505.50">
    <property type="entry name" value="Sigma 54 modulation/S30EA ribosomal protein, C-terminal domain"/>
    <property type="match status" value="1"/>
</dbReference>
<proteinExistence type="inferred from homology"/>
<gene>
    <name evidence="3" type="ORF">UFOPK3139_02714</name>
    <name evidence="4" type="ORF">UFOPK3967_01799</name>
</gene>
<dbReference type="InterPro" id="IPR038416">
    <property type="entry name" value="Ribosom_S30AE_C_sf"/>
</dbReference>
<dbReference type="PANTHER" id="PTHR33231:SF1">
    <property type="entry name" value="30S RIBOSOMAL PROTEIN"/>
    <property type="match status" value="1"/>
</dbReference>
<dbReference type="InterPro" id="IPR034694">
    <property type="entry name" value="HPF_long/plastid"/>
</dbReference>
<dbReference type="InterPro" id="IPR050574">
    <property type="entry name" value="HPF/YfiA_ribosome-assoc"/>
</dbReference>
<protein>
    <submittedName>
        <fullName evidence="3">Unannotated protein</fullName>
    </submittedName>
</protein>
<accession>A0A6J7AT54</accession>
<dbReference type="AlphaFoldDB" id="A0A6J7AT54"/>
<dbReference type="GO" id="GO:0022627">
    <property type="term" value="C:cytosolic small ribosomal subunit"/>
    <property type="evidence" value="ECO:0007669"/>
    <property type="project" value="TreeGrafter"/>
</dbReference>
<dbReference type="EMBL" id="CAFBOS010000113">
    <property type="protein sequence ID" value="CAB5003700.1"/>
    <property type="molecule type" value="Genomic_DNA"/>
</dbReference>
<organism evidence="3">
    <name type="scientific">freshwater metagenome</name>
    <dbReference type="NCBI Taxonomy" id="449393"/>
    <lineage>
        <taxon>unclassified sequences</taxon>
        <taxon>metagenomes</taxon>
        <taxon>ecological metagenomes</taxon>
    </lineage>
</organism>
<dbReference type="HAMAP" id="MF_00839">
    <property type="entry name" value="HPF"/>
    <property type="match status" value="1"/>
</dbReference>
<dbReference type="Pfam" id="PF16321">
    <property type="entry name" value="Ribosom_S30AE_C"/>
    <property type="match status" value="1"/>
</dbReference>
<name>A0A6J7AT54_9ZZZZ</name>
<feature type="domain" description="Sigma 54 modulation/S30EA ribosomal protein C-terminal" evidence="2">
    <location>
        <begin position="128"/>
        <end position="180"/>
    </location>
</feature>
<dbReference type="GO" id="GO:0043024">
    <property type="term" value="F:ribosomal small subunit binding"/>
    <property type="evidence" value="ECO:0007669"/>
    <property type="project" value="TreeGrafter"/>
</dbReference>